<feature type="compositionally biased region" description="Polar residues" evidence="2">
    <location>
        <begin position="327"/>
        <end position="336"/>
    </location>
</feature>
<feature type="compositionally biased region" description="Polar residues" evidence="2">
    <location>
        <begin position="349"/>
        <end position="362"/>
    </location>
</feature>
<dbReference type="GO" id="GO:0016192">
    <property type="term" value="P:vesicle-mediated transport"/>
    <property type="evidence" value="ECO:0007669"/>
    <property type="project" value="InterPro"/>
</dbReference>
<organism evidence="4 5">
    <name type="scientific">Phlebiopsis gigantea (strain 11061_1 CR5-6)</name>
    <name type="common">White-rot fungus</name>
    <name type="synonym">Peniophora gigantea</name>
    <dbReference type="NCBI Taxonomy" id="745531"/>
    <lineage>
        <taxon>Eukaryota</taxon>
        <taxon>Fungi</taxon>
        <taxon>Dikarya</taxon>
        <taxon>Basidiomycota</taxon>
        <taxon>Agaricomycotina</taxon>
        <taxon>Agaricomycetes</taxon>
        <taxon>Polyporales</taxon>
        <taxon>Phanerochaetaceae</taxon>
        <taxon>Phlebiopsis</taxon>
    </lineage>
</organism>
<evidence type="ECO:0000313" key="5">
    <source>
        <dbReference type="Proteomes" id="UP000053257"/>
    </source>
</evidence>
<dbReference type="EMBL" id="KN840474">
    <property type="protein sequence ID" value="KIP08810.1"/>
    <property type="molecule type" value="Genomic_DNA"/>
</dbReference>
<sequence>MSRVPPGLLYLTIYNPSIKPSEATADDDEDAEEQAQILFYTARERAVSRDRTLRQVGLAKALVNFTGMFSSSAVCENTHSQSRRMIMVSPEPDFWIHACLELAKSPRPIPSKTTKGKGAGKAAVPPPQVVYDYHDGSIHDLALRARILRGYEEFKLTHGSFASILTSLGQQALELQLERFFTVWAWKWDPEGDINFGDHLGPPMHPMHHSQTPLLDAFSSEYLGSLATFLLIPPYIVPSKQLTSSEYPSVLTNHIMSRLPQPPAPAPQELPSTLPSTDFEKRSHDLPVVAPSAVKSLNQTIRAAGPLFNVDMPNLKWMWSGLTFPKSSSTKPSASHTPVIPPDLPLAGTQPSDMNPNTTLSVPKSEVEVDAESLQDAMTSDGWASSLPSPTLPETVPLPPSPVGDDVDESTEYAAADLPEEGTPRLTYDTTMTQRIEQQAAIPPSLTTEVPLKEWVPPVSIPEFQSAPVYLASGSDPLQTRKHKVFYATQDQFTFAFLAADGDEPDLECIAEQLPTLFSDLAATLGGTRESEDVATPVAKLLEPQTKHVIYSDGFTSTSRPESISKSDHLYNGRQMLHGGFDIHEVFSRGQNPQHWHISRCGLGQSGENVQGEVYMEVARKESTLTDVDNELAGIVRRFLE</sequence>
<dbReference type="AlphaFoldDB" id="A0A0C3SCH2"/>
<dbReference type="HOGENOM" id="CLU_012738_0_0_1"/>
<dbReference type="PANTHER" id="PTHR13056:SF0">
    <property type="entry name" value="VACUOLAR FUSION PROTEIN CCZ1 HOMOLOG-RELATED"/>
    <property type="match status" value="1"/>
</dbReference>
<feature type="domain" description="CCZ1/INTU/HSP4 first Longin" evidence="3">
    <location>
        <begin position="26"/>
        <end position="159"/>
    </location>
</feature>
<name>A0A0C3SCH2_PHLG1</name>
<gene>
    <name evidence="4" type="ORF">PHLGIDRAFT_87678</name>
</gene>
<proteinExistence type="inferred from homology"/>
<evidence type="ECO:0000259" key="3">
    <source>
        <dbReference type="Pfam" id="PF19031"/>
    </source>
</evidence>
<dbReference type="PANTHER" id="PTHR13056">
    <property type="entry name" value="VACUOLAR FUSION PROTEIN CCZ1 HOMOLOG-RELATED"/>
    <property type="match status" value="1"/>
</dbReference>
<evidence type="ECO:0000256" key="1">
    <source>
        <dbReference type="ARBA" id="ARBA00005352"/>
    </source>
</evidence>
<feature type="region of interest" description="Disordered" evidence="2">
    <location>
        <begin position="380"/>
        <end position="400"/>
    </location>
</feature>
<accession>A0A0C3SCH2</accession>
<dbReference type="Proteomes" id="UP000053257">
    <property type="component" value="Unassembled WGS sequence"/>
</dbReference>
<dbReference type="Pfam" id="PF19031">
    <property type="entry name" value="Intu_longin_1"/>
    <property type="match status" value="1"/>
</dbReference>
<dbReference type="STRING" id="745531.A0A0C3SCH2"/>
<comment type="similarity">
    <text evidence="1">Belongs to the CCZ1 family.</text>
</comment>
<reference evidence="4 5" key="1">
    <citation type="journal article" date="2014" name="PLoS Genet.">
        <title>Analysis of the Phlebiopsis gigantea genome, transcriptome and secretome provides insight into its pioneer colonization strategies of wood.</title>
        <authorList>
            <person name="Hori C."/>
            <person name="Ishida T."/>
            <person name="Igarashi K."/>
            <person name="Samejima M."/>
            <person name="Suzuki H."/>
            <person name="Master E."/>
            <person name="Ferreira P."/>
            <person name="Ruiz-Duenas F.J."/>
            <person name="Held B."/>
            <person name="Canessa P."/>
            <person name="Larrondo L.F."/>
            <person name="Schmoll M."/>
            <person name="Druzhinina I.S."/>
            <person name="Kubicek C.P."/>
            <person name="Gaskell J.A."/>
            <person name="Kersten P."/>
            <person name="St John F."/>
            <person name="Glasner J."/>
            <person name="Sabat G."/>
            <person name="Splinter BonDurant S."/>
            <person name="Syed K."/>
            <person name="Yadav J."/>
            <person name="Mgbeahuruike A.C."/>
            <person name="Kovalchuk A."/>
            <person name="Asiegbu F.O."/>
            <person name="Lackner G."/>
            <person name="Hoffmeister D."/>
            <person name="Rencoret J."/>
            <person name="Gutierrez A."/>
            <person name="Sun H."/>
            <person name="Lindquist E."/>
            <person name="Barry K."/>
            <person name="Riley R."/>
            <person name="Grigoriev I.V."/>
            <person name="Henrissat B."/>
            <person name="Kues U."/>
            <person name="Berka R.M."/>
            <person name="Martinez A.T."/>
            <person name="Covert S.F."/>
            <person name="Blanchette R.A."/>
            <person name="Cullen D."/>
        </authorList>
    </citation>
    <scope>NUCLEOTIDE SEQUENCE [LARGE SCALE GENOMIC DNA]</scope>
    <source>
        <strain evidence="4 5">11061_1 CR5-6</strain>
    </source>
</reference>
<dbReference type="InterPro" id="IPR043987">
    <property type="entry name" value="CCZ1/INTU/HSP4_longin_1"/>
</dbReference>
<protein>
    <recommendedName>
        <fullName evidence="3">CCZ1/INTU/HSP4 first Longin domain-containing protein</fullName>
    </recommendedName>
</protein>
<dbReference type="GO" id="GO:0035658">
    <property type="term" value="C:Mon1-Ccz1 complex"/>
    <property type="evidence" value="ECO:0007669"/>
    <property type="project" value="InterPro"/>
</dbReference>
<evidence type="ECO:0000313" key="4">
    <source>
        <dbReference type="EMBL" id="KIP08810.1"/>
    </source>
</evidence>
<feature type="region of interest" description="Disordered" evidence="2">
    <location>
        <begin position="327"/>
        <end position="365"/>
    </location>
</feature>
<dbReference type="OrthoDB" id="240546at2759"/>
<dbReference type="InterPro" id="IPR013176">
    <property type="entry name" value="Ccz1"/>
</dbReference>
<feature type="compositionally biased region" description="Polar residues" evidence="2">
    <location>
        <begin position="380"/>
        <end position="389"/>
    </location>
</feature>
<evidence type="ECO:0000256" key="2">
    <source>
        <dbReference type="SAM" id="MobiDB-lite"/>
    </source>
</evidence>
<keyword evidence="5" id="KW-1185">Reference proteome</keyword>